<dbReference type="GO" id="GO:0006303">
    <property type="term" value="P:double-strand break repair via nonhomologous end joining"/>
    <property type="evidence" value="ECO:0007669"/>
    <property type="project" value="TreeGrafter"/>
</dbReference>
<dbReference type="Proteomes" id="UP001304243">
    <property type="component" value="Unassembled WGS sequence"/>
</dbReference>
<dbReference type="SUPFAM" id="SSF56281">
    <property type="entry name" value="Metallo-hydrolase/oxidoreductase"/>
    <property type="match status" value="1"/>
</dbReference>
<protein>
    <submittedName>
        <fullName evidence="5">Ubiquitin-specific protease ubp1</fullName>
        <ecNumber evidence="5">3.4.19.12</ecNumber>
    </submittedName>
</protein>
<dbReference type="GO" id="GO:0036297">
    <property type="term" value="P:interstrand cross-link repair"/>
    <property type="evidence" value="ECO:0007669"/>
    <property type="project" value="TreeGrafter"/>
</dbReference>
<evidence type="ECO:0000313" key="5">
    <source>
        <dbReference type="EMBL" id="KAK4517901.1"/>
    </source>
</evidence>
<organism evidence="5 6">
    <name type="scientific">Mucor velutinosus</name>
    <dbReference type="NCBI Taxonomy" id="708070"/>
    <lineage>
        <taxon>Eukaryota</taxon>
        <taxon>Fungi</taxon>
        <taxon>Fungi incertae sedis</taxon>
        <taxon>Mucoromycota</taxon>
        <taxon>Mucoromycotina</taxon>
        <taxon>Mucoromycetes</taxon>
        <taxon>Mucorales</taxon>
        <taxon>Mucorineae</taxon>
        <taxon>Mucoraceae</taxon>
        <taxon>Mucor</taxon>
    </lineage>
</organism>
<name>A0AAN7DMM7_9FUNG</name>
<evidence type="ECO:0000256" key="1">
    <source>
        <dbReference type="ARBA" id="ARBA00022722"/>
    </source>
</evidence>
<evidence type="ECO:0000256" key="4">
    <source>
        <dbReference type="SAM" id="MobiDB-lite"/>
    </source>
</evidence>
<dbReference type="Gene3D" id="3.60.15.10">
    <property type="entry name" value="Ribonuclease Z/Hydroxyacylglutathione hydrolase-like"/>
    <property type="match status" value="1"/>
</dbReference>
<dbReference type="Gene3D" id="3.40.50.12650">
    <property type="match status" value="1"/>
</dbReference>
<comment type="caution">
    <text evidence="5">The sequence shown here is derived from an EMBL/GenBank/DDBJ whole genome shotgun (WGS) entry which is preliminary data.</text>
</comment>
<keyword evidence="6" id="KW-1185">Reference proteome</keyword>
<feature type="compositionally biased region" description="Polar residues" evidence="4">
    <location>
        <begin position="392"/>
        <end position="414"/>
    </location>
</feature>
<keyword evidence="2 5" id="KW-0378">Hydrolase</keyword>
<dbReference type="GO" id="GO:0003684">
    <property type="term" value="F:damaged DNA binding"/>
    <property type="evidence" value="ECO:0007669"/>
    <property type="project" value="TreeGrafter"/>
</dbReference>
<feature type="region of interest" description="Disordered" evidence="4">
    <location>
        <begin position="315"/>
        <end position="429"/>
    </location>
</feature>
<feature type="compositionally biased region" description="Low complexity" evidence="4">
    <location>
        <begin position="315"/>
        <end position="325"/>
    </location>
</feature>
<dbReference type="RefSeq" id="XP_064684567.1">
    <property type="nucleotide sequence ID" value="XM_064820647.1"/>
</dbReference>
<gene>
    <name evidence="5" type="primary">UBP1_1</name>
    <name evidence="5" type="ORF">ATC70_001249</name>
</gene>
<keyword evidence="5" id="KW-0645">Protease</keyword>
<feature type="compositionally biased region" description="Polar residues" evidence="4">
    <location>
        <begin position="361"/>
        <end position="381"/>
    </location>
</feature>
<dbReference type="PANTHER" id="PTHR23240">
    <property type="entry name" value="DNA CROSS-LINK REPAIR PROTEIN PSO2/SNM1-RELATED"/>
    <property type="match status" value="1"/>
</dbReference>
<dbReference type="AlphaFoldDB" id="A0AAN7DMM7"/>
<keyword evidence="3" id="KW-0269">Exonuclease</keyword>
<dbReference type="GeneID" id="89944951"/>
<dbReference type="GO" id="GO:0035312">
    <property type="term" value="F:5'-3' DNA exonuclease activity"/>
    <property type="evidence" value="ECO:0007669"/>
    <property type="project" value="TreeGrafter"/>
</dbReference>
<evidence type="ECO:0000313" key="6">
    <source>
        <dbReference type="Proteomes" id="UP001304243"/>
    </source>
</evidence>
<sequence>MKGLTDCNFNKKVYCTEESAKILPHIVVRYNKQPKYRHLQNLLIPVKYKQVVRLETPEYGTLSFQFLPANHCIGSAMILLEGANGSVLYTGDTRAEPRFYEENLSIIRRYRIQNLYMDTTCVRENAEKFISKVSVSSEHLGSIDKHHHIYIDCWTFGYEECWAEIYDTFKQKVHVSKLKYNTYVEADPIYKEYLTTDPSTTRFHSCNWDLNCKPYEHGLVAIHFKPNMDDQPRLYIPSEKSNHLLSTDLRYDCKPQSRHILPFSFHSSLEEIIGFVNYVNAKTLTMCVARGGYTGMDEMRKLLIKRGCKLGEISHSSDYSSNGSSTGQQKRRRTSGLSFKKVMSNTAEDPDEHTPDGSGSGSSWTSRKTASQPVASSSRLNSTREKEEQKPSSHSSVLSKAGSKSQLKSSSQPHSCPAATQPLIDRTNLPKISAKEGTEKEIHSVQEREHVVQEVVETAASVTEEHTSNLERSLSWEIIAIVPNTPPPPPSPKPQDDVIVISSDDEDTKPFMTRLETRRFFRALRKCHMKNDEYIAKA</sequence>
<dbReference type="EC" id="3.4.19.12" evidence="5"/>
<dbReference type="EMBL" id="JASEJX010000013">
    <property type="protein sequence ID" value="KAK4517901.1"/>
    <property type="molecule type" value="Genomic_DNA"/>
</dbReference>
<dbReference type="GO" id="GO:0006508">
    <property type="term" value="P:proteolysis"/>
    <property type="evidence" value="ECO:0007669"/>
    <property type="project" value="UniProtKB-KW"/>
</dbReference>
<evidence type="ECO:0000256" key="3">
    <source>
        <dbReference type="ARBA" id="ARBA00022839"/>
    </source>
</evidence>
<dbReference type="GO" id="GO:0000723">
    <property type="term" value="P:telomere maintenance"/>
    <property type="evidence" value="ECO:0007669"/>
    <property type="project" value="TreeGrafter"/>
</dbReference>
<proteinExistence type="predicted"/>
<evidence type="ECO:0000256" key="2">
    <source>
        <dbReference type="ARBA" id="ARBA00022801"/>
    </source>
</evidence>
<dbReference type="PANTHER" id="PTHR23240:SF8">
    <property type="entry name" value="PROTEIN ARTEMIS"/>
    <property type="match status" value="1"/>
</dbReference>
<dbReference type="InterPro" id="IPR036866">
    <property type="entry name" value="RibonucZ/Hydroxyglut_hydro"/>
</dbReference>
<accession>A0AAN7DMM7</accession>
<feature type="compositionally biased region" description="Basic and acidic residues" evidence="4">
    <location>
        <begin position="382"/>
        <end position="391"/>
    </location>
</feature>
<reference evidence="5 6" key="1">
    <citation type="submission" date="2022-11" db="EMBL/GenBank/DDBJ databases">
        <title>Mucor velutinosus strain NIH1002 WGS.</title>
        <authorList>
            <person name="Subramanian P."/>
            <person name="Mullikin J.C."/>
            <person name="Segre J.A."/>
            <person name="Zelazny A.M."/>
        </authorList>
    </citation>
    <scope>NUCLEOTIDE SEQUENCE [LARGE SCALE GENOMIC DNA]</scope>
    <source>
        <strain evidence="5 6">NIH1002</strain>
    </source>
</reference>
<dbReference type="GO" id="GO:0004843">
    <property type="term" value="F:cysteine-type deubiquitinase activity"/>
    <property type="evidence" value="ECO:0007669"/>
    <property type="project" value="UniProtKB-EC"/>
</dbReference>
<keyword evidence="1" id="KW-0540">Nuclease</keyword>